<reference evidence="6" key="1">
    <citation type="submission" date="2018-05" db="EMBL/GenBank/DDBJ databases">
        <authorList>
            <person name="Lanie J.A."/>
            <person name="Ng W.-L."/>
            <person name="Kazmierczak K.M."/>
            <person name="Andrzejewski T.M."/>
            <person name="Davidsen T.M."/>
            <person name="Wayne K.J."/>
            <person name="Tettelin H."/>
            <person name="Glass J.I."/>
            <person name="Rusch D."/>
            <person name="Podicherti R."/>
            <person name="Tsui H.-C.T."/>
            <person name="Winkler M.E."/>
        </authorList>
    </citation>
    <scope>NUCLEOTIDE SEQUENCE</scope>
</reference>
<evidence type="ECO:0000256" key="3">
    <source>
        <dbReference type="ARBA" id="ARBA00023004"/>
    </source>
</evidence>
<protein>
    <recommendedName>
        <fullName evidence="5">Cytochrome c domain-containing protein</fullName>
    </recommendedName>
</protein>
<organism evidence="6">
    <name type="scientific">marine metagenome</name>
    <dbReference type="NCBI Taxonomy" id="408172"/>
    <lineage>
        <taxon>unclassified sequences</taxon>
        <taxon>metagenomes</taxon>
        <taxon>ecological metagenomes</taxon>
    </lineage>
</organism>
<dbReference type="InterPro" id="IPR009056">
    <property type="entry name" value="Cyt_c-like_dom"/>
</dbReference>
<dbReference type="GO" id="GO:0020037">
    <property type="term" value="F:heme binding"/>
    <property type="evidence" value="ECO:0007669"/>
    <property type="project" value="InterPro"/>
</dbReference>
<evidence type="ECO:0000256" key="1">
    <source>
        <dbReference type="ARBA" id="ARBA00022617"/>
    </source>
</evidence>
<dbReference type="GO" id="GO:0046872">
    <property type="term" value="F:metal ion binding"/>
    <property type="evidence" value="ECO:0007669"/>
    <property type="project" value="UniProtKB-KW"/>
</dbReference>
<feature type="region of interest" description="Disordered" evidence="4">
    <location>
        <begin position="1"/>
        <end position="22"/>
    </location>
</feature>
<evidence type="ECO:0000259" key="5">
    <source>
        <dbReference type="PROSITE" id="PS51007"/>
    </source>
</evidence>
<accession>A0A381X3R5</accession>
<feature type="non-terminal residue" evidence="6">
    <location>
        <position position="1"/>
    </location>
</feature>
<proteinExistence type="predicted"/>
<dbReference type="GO" id="GO:0009055">
    <property type="term" value="F:electron transfer activity"/>
    <property type="evidence" value="ECO:0007669"/>
    <property type="project" value="InterPro"/>
</dbReference>
<keyword evidence="1" id="KW-0349">Heme</keyword>
<dbReference type="Gene3D" id="1.10.760.10">
    <property type="entry name" value="Cytochrome c-like domain"/>
    <property type="match status" value="1"/>
</dbReference>
<dbReference type="PROSITE" id="PS51007">
    <property type="entry name" value="CYTC"/>
    <property type="match status" value="1"/>
</dbReference>
<dbReference type="SUPFAM" id="SSF46626">
    <property type="entry name" value="Cytochrome c"/>
    <property type="match status" value="1"/>
</dbReference>
<name>A0A381X3R5_9ZZZZ</name>
<dbReference type="InterPro" id="IPR036909">
    <property type="entry name" value="Cyt_c-like_dom_sf"/>
</dbReference>
<evidence type="ECO:0000256" key="4">
    <source>
        <dbReference type="SAM" id="MobiDB-lite"/>
    </source>
</evidence>
<keyword evidence="3" id="KW-0408">Iron</keyword>
<evidence type="ECO:0000313" key="6">
    <source>
        <dbReference type="EMBL" id="SVA59218.1"/>
    </source>
</evidence>
<sequence>VLSGSLTAQSQPTSQLFNIGRTPTPEEIAAWDISVTPDGEGLPPGSGTAAEGQNIYSVRCTECHGASGREGPHDILVGGQGTLASETPLKTVGSFWPYAPTLWDYINRAMPFETPGTMSPDDVYSTVAYVLFLNELVAEDQLLDATTLPLIKMPNRDGFIPDNRPDVGHPVISPDP</sequence>
<dbReference type="EMBL" id="UINC01013757">
    <property type="protein sequence ID" value="SVA59218.1"/>
    <property type="molecule type" value="Genomic_DNA"/>
</dbReference>
<evidence type="ECO:0000256" key="2">
    <source>
        <dbReference type="ARBA" id="ARBA00022723"/>
    </source>
</evidence>
<dbReference type="Pfam" id="PF13442">
    <property type="entry name" value="Cytochrome_CBB3"/>
    <property type="match status" value="1"/>
</dbReference>
<keyword evidence="2" id="KW-0479">Metal-binding</keyword>
<feature type="compositionally biased region" description="Polar residues" evidence="4">
    <location>
        <begin position="1"/>
        <end position="17"/>
    </location>
</feature>
<dbReference type="AlphaFoldDB" id="A0A381X3R5"/>
<feature type="domain" description="Cytochrome c" evidence="5">
    <location>
        <begin position="47"/>
        <end position="134"/>
    </location>
</feature>
<gene>
    <name evidence="6" type="ORF">METZ01_LOCUS112072</name>
</gene>